<protein>
    <submittedName>
        <fullName evidence="1">Chain-length determining protein</fullName>
    </submittedName>
</protein>
<sequence length="388" mass="42526">MAEQKISYVGPLNAIEGPSNKRQDLWKRIPVGFLIVVALPTLIAMIYYLLIASPRYVSEARFVVRSANSGQPSAVGLALQGVGFSTGMNDAFAVHEYISSRDGLKELQQTFDLNKVFARPGSDFIARYPRPWESRSEESLYKAFLRFMTVGYDSGTGISTLRVEAFDPKDAQNLNKAMLASGETLINRLNERASNNAVRDAKAALQRAQGEVAASQQALTALRNSAQFIDPRLAAAESSGVINGLLVTIAQLRAERAQVAAEAPASPQLPILDNRIAAYERQVAEARAKMAGDASSLSNKIGPFEELTLRREIADKQLTQATAALLAAEQEAGRQKLYLERIVEPSLPDKASEPRRWRSILTILASTLLAYGVGWLVWAGVREHRQQD</sequence>
<dbReference type="GO" id="GO:0004713">
    <property type="term" value="F:protein tyrosine kinase activity"/>
    <property type="evidence" value="ECO:0007669"/>
    <property type="project" value="TreeGrafter"/>
</dbReference>
<dbReference type="EMBL" id="CP015614">
    <property type="protein sequence ID" value="ANF53317.1"/>
    <property type="molecule type" value="Genomic_DNA"/>
</dbReference>
<dbReference type="eggNOG" id="COG3524">
    <property type="taxonomic scope" value="Bacteria"/>
</dbReference>
<dbReference type="PANTHER" id="PTHR32309">
    <property type="entry name" value="TYROSINE-PROTEIN KINASE"/>
    <property type="match status" value="1"/>
</dbReference>
<proteinExistence type="predicted"/>
<dbReference type="PANTHER" id="PTHR32309:SF13">
    <property type="entry name" value="FERRIC ENTEROBACTIN TRANSPORT PROTEIN FEPE"/>
    <property type="match status" value="1"/>
</dbReference>
<dbReference type="STRING" id="588932.DA69_00125"/>
<evidence type="ECO:0000313" key="1">
    <source>
        <dbReference type="EMBL" id="ANF53317.1"/>
    </source>
</evidence>
<organism evidence="1 2">
    <name type="scientific">Brevundimonas naejangsanensis</name>
    <dbReference type="NCBI Taxonomy" id="588932"/>
    <lineage>
        <taxon>Bacteria</taxon>
        <taxon>Pseudomonadati</taxon>
        <taxon>Pseudomonadota</taxon>
        <taxon>Alphaproteobacteria</taxon>
        <taxon>Caulobacterales</taxon>
        <taxon>Caulobacteraceae</taxon>
        <taxon>Brevundimonas</taxon>
    </lineage>
</organism>
<dbReference type="Proteomes" id="UP000077603">
    <property type="component" value="Chromosome"/>
</dbReference>
<dbReference type="InterPro" id="IPR050445">
    <property type="entry name" value="Bact_polysacc_biosynth/exp"/>
</dbReference>
<dbReference type="AlphaFoldDB" id="A0A172Y279"/>
<evidence type="ECO:0000313" key="2">
    <source>
        <dbReference type="Proteomes" id="UP000077603"/>
    </source>
</evidence>
<reference evidence="1 2" key="1">
    <citation type="journal article" date="2014" name="Genome Announc.">
        <title>Genome Sequence of a Promising Hydrogen-Producing Facultative Anaerobic Bacterium, Brevundimonas naejangsanensis Strain B1.</title>
        <authorList>
            <person name="Su H."/>
            <person name="Zhang T."/>
            <person name="Bao M."/>
            <person name="Jiang Y."/>
            <person name="Wang Y."/>
            <person name="Tan T."/>
        </authorList>
    </citation>
    <scope>NUCLEOTIDE SEQUENCE [LARGE SCALE GENOMIC DNA]</scope>
    <source>
        <strain evidence="1 2">B1</strain>
    </source>
</reference>
<keyword evidence="2" id="KW-1185">Reference proteome</keyword>
<dbReference type="RefSeq" id="WP_025978702.1">
    <property type="nucleotide sequence ID" value="NZ_CP015614.1"/>
</dbReference>
<accession>A0A172Y279</accession>
<name>A0A172Y279_9CAUL</name>
<dbReference type="KEGG" id="bne:DA69_00125"/>
<dbReference type="OrthoDB" id="1523414at2"/>
<gene>
    <name evidence="1" type="ORF">DA69_00125</name>
</gene>
<dbReference type="GO" id="GO:0005886">
    <property type="term" value="C:plasma membrane"/>
    <property type="evidence" value="ECO:0007669"/>
    <property type="project" value="TreeGrafter"/>
</dbReference>